<evidence type="ECO:0000313" key="1">
    <source>
        <dbReference type="EMBL" id="GAB1311895.1"/>
    </source>
</evidence>
<reference evidence="1 2" key="1">
    <citation type="submission" date="2024-09" db="EMBL/GenBank/DDBJ databases">
        <title>Itraconazole resistance in Madurella fahalii resulting from another homologue of gene encoding cytochrome P450 14-alpha sterol demethylase (CYP51).</title>
        <authorList>
            <person name="Yoshioka I."/>
            <person name="Fahal A.H."/>
            <person name="Kaneko S."/>
            <person name="Yaguchi T."/>
        </authorList>
    </citation>
    <scope>NUCLEOTIDE SEQUENCE [LARGE SCALE GENOMIC DNA]</scope>
    <source>
        <strain evidence="1 2">IFM 68171</strain>
    </source>
</reference>
<dbReference type="RefSeq" id="XP_070913628.1">
    <property type="nucleotide sequence ID" value="XM_071057527.1"/>
</dbReference>
<comment type="caution">
    <text evidence="1">The sequence shown here is derived from an EMBL/GenBank/DDBJ whole genome shotgun (WGS) entry which is preliminary data.</text>
</comment>
<proteinExistence type="predicted"/>
<evidence type="ECO:0000313" key="2">
    <source>
        <dbReference type="Proteomes" id="UP001628179"/>
    </source>
</evidence>
<gene>
    <name evidence="1" type="ORF">MFIFM68171_02105</name>
</gene>
<dbReference type="GeneID" id="98172850"/>
<protein>
    <submittedName>
        <fullName evidence="1">Uncharacterized protein</fullName>
    </submittedName>
</protein>
<name>A0ABQ0G2W0_9PEZI</name>
<keyword evidence="2" id="KW-1185">Reference proteome</keyword>
<dbReference type="Proteomes" id="UP001628179">
    <property type="component" value="Unassembled WGS sequence"/>
</dbReference>
<sequence length="162" mass="17810">MLKEIYTWFVENLRDGTITPMPRTPGDGLMVKQAVQTQSPNNTHFALYVQSPNGQKLLCPTACLHQGWTVYRRASVGSSGLSSTQQPVFECQCRDLLTGASGSPGPHHAAVCVLALSYFSFPMRLAGKTSAWMIYKATDRSRNRLVSLVITGIATTRIAEFE</sequence>
<organism evidence="1 2">
    <name type="scientific">Madurella fahalii</name>
    <dbReference type="NCBI Taxonomy" id="1157608"/>
    <lineage>
        <taxon>Eukaryota</taxon>
        <taxon>Fungi</taxon>
        <taxon>Dikarya</taxon>
        <taxon>Ascomycota</taxon>
        <taxon>Pezizomycotina</taxon>
        <taxon>Sordariomycetes</taxon>
        <taxon>Sordariomycetidae</taxon>
        <taxon>Sordariales</taxon>
        <taxon>Sordariales incertae sedis</taxon>
        <taxon>Madurella</taxon>
    </lineage>
</organism>
<dbReference type="EMBL" id="BAAFSV010000001">
    <property type="protein sequence ID" value="GAB1311895.1"/>
    <property type="molecule type" value="Genomic_DNA"/>
</dbReference>
<accession>A0ABQ0G2W0</accession>